<keyword evidence="1" id="KW-1133">Transmembrane helix</keyword>
<evidence type="ECO:0008006" key="3">
    <source>
        <dbReference type="Google" id="ProtNLM"/>
    </source>
</evidence>
<gene>
    <name evidence="2" type="ORF">ENU74_01490</name>
</gene>
<feature type="transmembrane region" description="Helical" evidence="1">
    <location>
        <begin position="17"/>
        <end position="37"/>
    </location>
</feature>
<feature type="transmembrane region" description="Helical" evidence="1">
    <location>
        <begin position="572"/>
        <end position="589"/>
    </location>
</feature>
<feature type="transmembrane region" description="Helical" evidence="1">
    <location>
        <begin position="267"/>
        <end position="283"/>
    </location>
</feature>
<proteinExistence type="predicted"/>
<feature type="transmembrane region" description="Helical" evidence="1">
    <location>
        <begin position="94"/>
        <end position="111"/>
    </location>
</feature>
<protein>
    <recommendedName>
        <fullName evidence="3">YfhO family protein</fullName>
    </recommendedName>
</protein>
<dbReference type="PANTHER" id="PTHR38454">
    <property type="entry name" value="INTEGRAL MEMBRANE PROTEIN-RELATED"/>
    <property type="match status" value="1"/>
</dbReference>
<reference evidence="2" key="1">
    <citation type="journal article" date="2020" name="mSystems">
        <title>Genome- and Community-Level Interaction Insights into Carbon Utilization and Element Cycling Functions of Hydrothermarchaeota in Hydrothermal Sediment.</title>
        <authorList>
            <person name="Zhou Z."/>
            <person name="Liu Y."/>
            <person name="Xu W."/>
            <person name="Pan J."/>
            <person name="Luo Z.H."/>
            <person name="Li M."/>
        </authorList>
    </citation>
    <scope>NUCLEOTIDE SEQUENCE [LARGE SCALE GENOMIC DNA]</scope>
    <source>
        <strain evidence="2">SpSt-697</strain>
    </source>
</reference>
<dbReference type="AlphaFoldDB" id="A0A7V3ZUK9"/>
<keyword evidence="1" id="KW-0472">Membrane</keyword>
<dbReference type="EMBL" id="DTDR01000047">
    <property type="protein sequence ID" value="HGK63260.1"/>
    <property type="molecule type" value="Genomic_DNA"/>
</dbReference>
<feature type="transmembrane region" description="Helical" evidence="1">
    <location>
        <begin position="118"/>
        <end position="139"/>
    </location>
</feature>
<feature type="transmembrane region" description="Helical" evidence="1">
    <location>
        <begin position="192"/>
        <end position="210"/>
    </location>
</feature>
<organism evidence="2">
    <name type="scientific">candidate division WOR-3 bacterium</name>
    <dbReference type="NCBI Taxonomy" id="2052148"/>
    <lineage>
        <taxon>Bacteria</taxon>
        <taxon>Bacteria division WOR-3</taxon>
    </lineage>
</organism>
<evidence type="ECO:0000313" key="2">
    <source>
        <dbReference type="EMBL" id="HGK63260.1"/>
    </source>
</evidence>
<dbReference type="PANTHER" id="PTHR38454:SF1">
    <property type="entry name" value="INTEGRAL MEMBRANE PROTEIN"/>
    <property type="match status" value="1"/>
</dbReference>
<feature type="transmembrane region" description="Helical" evidence="1">
    <location>
        <begin position="151"/>
        <end position="171"/>
    </location>
</feature>
<dbReference type="InterPro" id="IPR018580">
    <property type="entry name" value="Uncharacterised_YfhO"/>
</dbReference>
<dbReference type="Pfam" id="PF09586">
    <property type="entry name" value="YfhO"/>
    <property type="match status" value="1"/>
</dbReference>
<keyword evidence="1" id="KW-0812">Transmembrane</keyword>
<accession>A0A7V3ZUK9</accession>
<sequence>MFFLFLFYFLREKKIKILIYVLIMTIFILFFVAIQYLPIYKNLPYGARGGERGYEFATSWSLPPEEIFDLLTPNFSGGLDFYWGRNPFKLHSEYFGVLFILLFFLTLYFYFKKPIVKLFFIYVVFSLLMAFGGHTPFYYLPYYLLPGVSKFRGPAMIFFTTAFSIIVVGIYGLSLLSLENFKEKDLKRLRKFLITSSLIVGFLTLFSLLFKETVVNLLISISKISQEKITNLENNYPRIQNGFLWATFLWVVFAFLIYSFIKKKIKLPIFVFIISVILILDLVKNGRRYIKSVDIPEIFYAPDEVVSFLQKDTSLYRVYPLFYKRADDGLLMYHNIQSVGGHHPNPLQSYQEFVGLPSTVIFSNPPHLYYPNFLNLLSVKYLIVPHLPEDLSPYDEETKKLISNLKNFLNSAFLKKVFSGREYAIYENLTFLERAYFAPYFSIVKDKETMFAILKREDFDPKKIILFYEKPLVPETLYRELFSISEITSTEDLAKIKILTYKANKIELEIENERNGFLVLLENYYPDWQVKVDGKKEHVYRVFHTLRAIYLEKGKHLVTFYYYSQAYHLGKILFLIAFGFLIFNIAYFINERKRSYHA</sequence>
<evidence type="ECO:0000256" key="1">
    <source>
        <dbReference type="SAM" id="Phobius"/>
    </source>
</evidence>
<feature type="transmembrane region" description="Helical" evidence="1">
    <location>
        <begin position="242"/>
        <end position="260"/>
    </location>
</feature>
<comment type="caution">
    <text evidence="2">The sequence shown here is derived from an EMBL/GenBank/DDBJ whole genome shotgun (WGS) entry which is preliminary data.</text>
</comment>
<name>A0A7V3ZUK9_UNCW3</name>